<dbReference type="AlphaFoldDB" id="A0A1F8FTQ9"/>
<reference evidence="1 2" key="1">
    <citation type="journal article" date="2016" name="Nat. Commun.">
        <title>Thousands of microbial genomes shed light on interconnected biogeochemical processes in an aquifer system.</title>
        <authorList>
            <person name="Anantharaman K."/>
            <person name="Brown C.T."/>
            <person name="Hug L.A."/>
            <person name="Sharon I."/>
            <person name="Castelle C.J."/>
            <person name="Probst A.J."/>
            <person name="Thomas B.C."/>
            <person name="Singh A."/>
            <person name="Wilkins M.J."/>
            <person name="Karaoz U."/>
            <person name="Brodie E.L."/>
            <person name="Williams K.H."/>
            <person name="Hubbard S.S."/>
            <person name="Banfield J.F."/>
        </authorList>
    </citation>
    <scope>NUCLEOTIDE SEQUENCE [LARGE SCALE GENOMIC DNA]</scope>
</reference>
<proteinExistence type="predicted"/>
<dbReference type="Proteomes" id="UP000177796">
    <property type="component" value="Unassembled WGS sequence"/>
</dbReference>
<protein>
    <submittedName>
        <fullName evidence="1">Uncharacterized protein</fullName>
    </submittedName>
</protein>
<sequence length="106" mass="11990">MTVLLTIPTARLRIEVHGVAIIFHIKTAVNSHQKRNRWIPLCSGLKARADGFTDKFASFLGSSFAYLTIEERLLAIKFILANHDLQIPEVVVGFMAFIESQYDLLM</sequence>
<evidence type="ECO:0000313" key="2">
    <source>
        <dbReference type="Proteomes" id="UP000177796"/>
    </source>
</evidence>
<accession>A0A1F8FTQ9</accession>
<comment type="caution">
    <text evidence="1">The sequence shown here is derived from an EMBL/GenBank/DDBJ whole genome shotgun (WGS) entry which is preliminary data.</text>
</comment>
<evidence type="ECO:0000313" key="1">
    <source>
        <dbReference type="EMBL" id="OGN16395.1"/>
    </source>
</evidence>
<dbReference type="EMBL" id="MGJY01000013">
    <property type="protein sequence ID" value="OGN16395.1"/>
    <property type="molecule type" value="Genomic_DNA"/>
</dbReference>
<name>A0A1F8FTQ9_9BACT</name>
<organism evidence="1 2">
    <name type="scientific">Candidatus Yanofskybacteria bacterium RIFCSPHIGHO2_02_FULL_46_19</name>
    <dbReference type="NCBI Taxonomy" id="1802684"/>
    <lineage>
        <taxon>Bacteria</taxon>
        <taxon>Candidatus Yanofskyibacteriota</taxon>
    </lineage>
</organism>
<gene>
    <name evidence="1" type="ORF">A3C81_02980</name>
</gene>